<gene>
    <name evidence="5" type="ORF">EV215_1539</name>
</gene>
<dbReference type="GO" id="GO:0016791">
    <property type="term" value="F:phosphatase activity"/>
    <property type="evidence" value="ECO:0007669"/>
    <property type="project" value="TreeGrafter"/>
</dbReference>
<keyword evidence="3" id="KW-0472">Membrane</keyword>
<keyword evidence="3" id="KW-1133">Transmembrane helix</keyword>
<reference evidence="5 6" key="1">
    <citation type="submission" date="2019-03" db="EMBL/GenBank/DDBJ databases">
        <title>Genomic Encyclopedia of Type Strains, Phase IV (KMG-IV): sequencing the most valuable type-strain genomes for metagenomic binning, comparative biology and taxonomic classification.</title>
        <authorList>
            <person name="Goeker M."/>
        </authorList>
    </citation>
    <scope>NUCLEOTIDE SEQUENCE [LARGE SCALE GENOMIC DNA]</scope>
    <source>
        <strain evidence="5 6">DSM 100055</strain>
    </source>
</reference>
<proteinExistence type="predicted"/>
<feature type="transmembrane region" description="Helical" evidence="3">
    <location>
        <begin position="14"/>
        <end position="36"/>
    </location>
</feature>
<dbReference type="Proteomes" id="UP000294678">
    <property type="component" value="Unassembled WGS sequence"/>
</dbReference>
<evidence type="ECO:0000256" key="3">
    <source>
        <dbReference type="SAM" id="Phobius"/>
    </source>
</evidence>
<organism evidence="5 6">
    <name type="scientific">Hypnocyclicus thermotrophus</name>
    <dbReference type="NCBI Taxonomy" id="1627895"/>
    <lineage>
        <taxon>Bacteria</taxon>
        <taxon>Fusobacteriati</taxon>
        <taxon>Fusobacteriota</taxon>
        <taxon>Fusobacteriia</taxon>
        <taxon>Fusobacteriales</taxon>
        <taxon>Fusobacteriaceae</taxon>
        <taxon>Hypnocyclicus</taxon>
    </lineage>
</organism>
<comment type="caution">
    <text evidence="5">The sequence shown here is derived from an EMBL/GenBank/DDBJ whole genome shotgun (WGS) entry which is preliminary data.</text>
</comment>
<keyword evidence="6" id="KW-1185">Reference proteome</keyword>
<keyword evidence="1" id="KW-0378">Hydrolase</keyword>
<keyword evidence="2" id="KW-0175">Coiled coil</keyword>
<feature type="coiled-coil region" evidence="2">
    <location>
        <begin position="171"/>
        <end position="205"/>
    </location>
</feature>
<sequence length="474" mass="56998">MKKIIKNYSLSTKLIFFLNILIMVSFLLFVILNFFYFKPRINKLSKDNEKILLLLEFKTESNINYIFDNMIFDNNNYLKFKNKLIFEKNKRLLNISNDFTETYSNIKLKKEEFFKFYYLTVFSLFMSFFIFIFILYNYINRNIFFNIKKIINDYNYNGNLKNEIIIIEEIINSYKKEIDNFNYKIKKLEKQIEFYNQDLDLRIEETALSLLKNNEKLNTNYKFIDSLRYAKKIQLSIFPEKNLLNKYFSSYFSIWKPLEIVSGDFYYAKEVNNILYFALIDCTGHGIPGAFLSIKVYQFLENILSNPYNEDTGQILTILHKKLRNILNKHESNLTDDGLEIAIFKYNPIINKLIFSNTKIPMYLLDNQNNVIEIYQKQPSLGYLKTPYNFNYSSQFIDLEEIKSIYLTTDGIIKQPNKNNNKRFSKKRFKELIKKYSLYSMHNQKNHFLSYFNNFFDEQRDDITIIGIDLKKGE</sequence>
<dbReference type="AlphaFoldDB" id="A0AA46I595"/>
<dbReference type="PANTHER" id="PTHR43156:SF9">
    <property type="entry name" value="HAMP DOMAIN-CONTAINING PROTEIN"/>
    <property type="match status" value="1"/>
</dbReference>
<evidence type="ECO:0000256" key="1">
    <source>
        <dbReference type="ARBA" id="ARBA00022801"/>
    </source>
</evidence>
<evidence type="ECO:0000256" key="2">
    <source>
        <dbReference type="SAM" id="Coils"/>
    </source>
</evidence>
<feature type="transmembrane region" description="Helical" evidence="3">
    <location>
        <begin position="116"/>
        <end position="139"/>
    </location>
</feature>
<evidence type="ECO:0000259" key="4">
    <source>
        <dbReference type="SMART" id="SM00331"/>
    </source>
</evidence>
<dbReference type="InterPro" id="IPR001932">
    <property type="entry name" value="PPM-type_phosphatase-like_dom"/>
</dbReference>
<dbReference type="RefSeq" id="WP_134113408.1">
    <property type="nucleotide sequence ID" value="NZ_SOBG01000006.1"/>
</dbReference>
<dbReference type="PANTHER" id="PTHR43156">
    <property type="entry name" value="STAGE II SPORULATION PROTEIN E-RELATED"/>
    <property type="match status" value="1"/>
</dbReference>
<protein>
    <submittedName>
        <fullName evidence="5">Serine phosphatase RsbU (Regulator of sigma subunit)</fullName>
    </submittedName>
</protein>
<accession>A0AA46I595</accession>
<dbReference type="SMART" id="SM00331">
    <property type="entry name" value="PP2C_SIG"/>
    <property type="match status" value="1"/>
</dbReference>
<dbReference type="EMBL" id="SOBG01000006">
    <property type="protein sequence ID" value="TDT69197.1"/>
    <property type="molecule type" value="Genomic_DNA"/>
</dbReference>
<keyword evidence="3" id="KW-0812">Transmembrane</keyword>
<dbReference type="InterPro" id="IPR052016">
    <property type="entry name" value="Bact_Sigma-Reg"/>
</dbReference>
<dbReference type="InterPro" id="IPR036457">
    <property type="entry name" value="PPM-type-like_dom_sf"/>
</dbReference>
<name>A0AA46I595_9FUSO</name>
<evidence type="ECO:0000313" key="6">
    <source>
        <dbReference type="Proteomes" id="UP000294678"/>
    </source>
</evidence>
<dbReference type="Gene3D" id="3.60.40.10">
    <property type="entry name" value="PPM-type phosphatase domain"/>
    <property type="match status" value="1"/>
</dbReference>
<feature type="domain" description="PPM-type phosphatase" evidence="4">
    <location>
        <begin position="246"/>
        <end position="470"/>
    </location>
</feature>
<dbReference type="Pfam" id="PF07228">
    <property type="entry name" value="SpoIIE"/>
    <property type="match status" value="1"/>
</dbReference>
<evidence type="ECO:0000313" key="5">
    <source>
        <dbReference type="EMBL" id="TDT69197.1"/>
    </source>
</evidence>